<evidence type="ECO:0000313" key="2">
    <source>
        <dbReference type="Proteomes" id="UP000823388"/>
    </source>
</evidence>
<reference evidence="1 2" key="1">
    <citation type="submission" date="2020-05" db="EMBL/GenBank/DDBJ databases">
        <title>WGS assembly of Panicum virgatum.</title>
        <authorList>
            <person name="Lovell J.T."/>
            <person name="Jenkins J."/>
            <person name="Shu S."/>
            <person name="Juenger T.E."/>
            <person name="Schmutz J."/>
        </authorList>
    </citation>
    <scope>NUCLEOTIDE SEQUENCE [LARGE SCALE GENOMIC DNA]</scope>
    <source>
        <strain evidence="2">cv. AP13</strain>
    </source>
</reference>
<gene>
    <name evidence="1" type="ORF">PVAP13_2NG275500</name>
</gene>
<protein>
    <submittedName>
        <fullName evidence="1">Uncharacterized protein</fullName>
    </submittedName>
</protein>
<proteinExistence type="predicted"/>
<dbReference type="AlphaFoldDB" id="A0A8T0VKW1"/>
<sequence>MFDCDLEWQLVKPSTPHVHICAMTGWVSSPQQLNQDNEKIIRPAEHAGGRHI</sequence>
<organism evidence="1 2">
    <name type="scientific">Panicum virgatum</name>
    <name type="common">Blackwell switchgrass</name>
    <dbReference type="NCBI Taxonomy" id="38727"/>
    <lineage>
        <taxon>Eukaryota</taxon>
        <taxon>Viridiplantae</taxon>
        <taxon>Streptophyta</taxon>
        <taxon>Embryophyta</taxon>
        <taxon>Tracheophyta</taxon>
        <taxon>Spermatophyta</taxon>
        <taxon>Magnoliopsida</taxon>
        <taxon>Liliopsida</taxon>
        <taxon>Poales</taxon>
        <taxon>Poaceae</taxon>
        <taxon>PACMAD clade</taxon>
        <taxon>Panicoideae</taxon>
        <taxon>Panicodae</taxon>
        <taxon>Paniceae</taxon>
        <taxon>Panicinae</taxon>
        <taxon>Panicum</taxon>
        <taxon>Panicum sect. Hiantes</taxon>
    </lineage>
</organism>
<name>A0A8T0VKW1_PANVG</name>
<comment type="caution">
    <text evidence="1">The sequence shown here is derived from an EMBL/GenBank/DDBJ whole genome shotgun (WGS) entry which is preliminary data.</text>
</comment>
<dbReference type="Proteomes" id="UP000823388">
    <property type="component" value="Chromosome 2N"/>
</dbReference>
<keyword evidence="2" id="KW-1185">Reference proteome</keyword>
<dbReference type="EMBL" id="CM029040">
    <property type="protein sequence ID" value="KAG2633163.1"/>
    <property type="molecule type" value="Genomic_DNA"/>
</dbReference>
<accession>A0A8T0VKW1</accession>
<evidence type="ECO:0000313" key="1">
    <source>
        <dbReference type="EMBL" id="KAG2633163.1"/>
    </source>
</evidence>